<evidence type="ECO:0000313" key="2">
    <source>
        <dbReference type="EMBL" id="ASV73376.1"/>
    </source>
</evidence>
<dbReference type="KEGG" id="ttf:THTE_0774"/>
<organism evidence="2 3">
    <name type="scientific">Thermogutta terrifontis</name>
    <dbReference type="NCBI Taxonomy" id="1331910"/>
    <lineage>
        <taxon>Bacteria</taxon>
        <taxon>Pseudomonadati</taxon>
        <taxon>Planctomycetota</taxon>
        <taxon>Planctomycetia</taxon>
        <taxon>Pirellulales</taxon>
        <taxon>Thermoguttaceae</taxon>
        <taxon>Thermogutta</taxon>
    </lineage>
</organism>
<proteinExistence type="predicted"/>
<evidence type="ECO:0000313" key="3">
    <source>
        <dbReference type="Proteomes" id="UP000215086"/>
    </source>
</evidence>
<gene>
    <name evidence="2" type="ORF">THTE_0774</name>
</gene>
<keyword evidence="3" id="KW-1185">Reference proteome</keyword>
<reference evidence="2 3" key="1">
    <citation type="journal article" name="Front. Microbiol.">
        <title>Sugar Metabolism of the First Thermophilic Planctomycete Thermogutta terrifontis: Comparative Genomic and Transcriptomic Approaches.</title>
        <authorList>
            <person name="Elcheninov A.G."/>
            <person name="Menzel P."/>
            <person name="Gudbergsdottir S.R."/>
            <person name="Slesarev A.I."/>
            <person name="Kadnikov V.V."/>
            <person name="Krogh A."/>
            <person name="Bonch-Osmolovskaya E.A."/>
            <person name="Peng X."/>
            <person name="Kublanov I.V."/>
        </authorList>
    </citation>
    <scope>NUCLEOTIDE SEQUENCE [LARGE SCALE GENOMIC DNA]</scope>
    <source>
        <strain evidence="2 3">R1</strain>
    </source>
</reference>
<evidence type="ECO:0000256" key="1">
    <source>
        <dbReference type="SAM" id="MobiDB-lite"/>
    </source>
</evidence>
<dbReference type="Proteomes" id="UP000215086">
    <property type="component" value="Chromosome"/>
</dbReference>
<name>A0A286RBP6_9BACT</name>
<protein>
    <submittedName>
        <fullName evidence="2">Uncharacterized protein</fullName>
    </submittedName>
</protein>
<dbReference type="EMBL" id="CP018477">
    <property type="protein sequence ID" value="ASV73376.1"/>
    <property type="molecule type" value="Genomic_DNA"/>
</dbReference>
<sequence>MDFNFVSERLNTASGDAQIVGNNINGRPGTRSVDQPD</sequence>
<feature type="region of interest" description="Disordered" evidence="1">
    <location>
        <begin position="17"/>
        <end position="37"/>
    </location>
</feature>
<accession>A0A286RBP6</accession>
<dbReference type="AlphaFoldDB" id="A0A286RBP6"/>